<keyword evidence="4" id="KW-0802">TPR repeat</keyword>
<dbReference type="PANTHER" id="PTHR11242:SF0">
    <property type="entry name" value="TPR_REGION DOMAIN-CONTAINING PROTEIN"/>
    <property type="match status" value="1"/>
</dbReference>
<dbReference type="PANTHER" id="PTHR11242">
    <property type="entry name" value="ARYL HYDROCARBON RECEPTOR INTERACTING PROTEIN RELATED"/>
    <property type="match status" value="1"/>
</dbReference>
<sequence length="323" mass="36978">MEPSKVQKTVKFAGRGSKSTFPDGTRVRFHFITNRTDVNSEDENFCIEDSKATGKPMELIFGKEFKLPVWEECLKTMLCGEVAEFVVDKKLCANYFLVSKGYRQYAGISKELSSHHCCGTMLKEKTGCPKLDSLLEKPCDLKFTFEILSIEEAGSYEKEGWSMTPEERLNNVPRLKEEGNKLFRQGDIAGASSKYFAAISHLETLLLREKPGGEEYRAIENLKWPILLNYAQCKLSQGEFYEVIRHCTDVLVKDPNNSKALYRRAKAHVGAWNPQEARKDFSRLLQVEPSQKTTVENALKEIDKQEHIKNKQDKELLKNMFAK</sequence>
<dbReference type="InParanoid" id="A0A7M7KAZ2"/>
<dbReference type="FunFam" id="1.25.40.10:FF:000052">
    <property type="entry name" value="Aryl-hydrocarbon-interacting protein-like 1"/>
    <property type="match status" value="1"/>
</dbReference>
<comment type="subcellular location">
    <subcellularLocation>
        <location evidence="1">Cytoplasm</location>
    </subcellularLocation>
</comment>
<evidence type="ECO:0000256" key="2">
    <source>
        <dbReference type="ARBA" id="ARBA00022490"/>
    </source>
</evidence>
<name>A0A7M7KAZ2_VARDE</name>
<keyword evidence="7" id="KW-1185">Reference proteome</keyword>
<dbReference type="SMART" id="SM00028">
    <property type="entry name" value="TPR"/>
    <property type="match status" value="3"/>
</dbReference>
<organism evidence="6 7">
    <name type="scientific">Varroa destructor</name>
    <name type="common">Honeybee mite</name>
    <dbReference type="NCBI Taxonomy" id="109461"/>
    <lineage>
        <taxon>Eukaryota</taxon>
        <taxon>Metazoa</taxon>
        <taxon>Ecdysozoa</taxon>
        <taxon>Arthropoda</taxon>
        <taxon>Chelicerata</taxon>
        <taxon>Arachnida</taxon>
        <taxon>Acari</taxon>
        <taxon>Parasitiformes</taxon>
        <taxon>Mesostigmata</taxon>
        <taxon>Gamasina</taxon>
        <taxon>Dermanyssoidea</taxon>
        <taxon>Varroidae</taxon>
        <taxon>Varroa</taxon>
    </lineage>
</organism>
<dbReference type="GeneID" id="111251670"/>
<protein>
    <recommendedName>
        <fullName evidence="5">AIP/AIPL N-terminal FKBP-type PPIase domain-containing protein</fullName>
    </recommendedName>
</protein>
<dbReference type="FunCoup" id="A0A7M7KAZ2">
    <property type="interactions" value="344"/>
</dbReference>
<dbReference type="InterPro" id="IPR011990">
    <property type="entry name" value="TPR-like_helical_dom_sf"/>
</dbReference>
<dbReference type="SUPFAM" id="SSF54534">
    <property type="entry name" value="FKBP-like"/>
    <property type="match status" value="1"/>
</dbReference>
<keyword evidence="3" id="KW-0677">Repeat</keyword>
<dbReference type="SUPFAM" id="SSF48452">
    <property type="entry name" value="TPR-like"/>
    <property type="match status" value="1"/>
</dbReference>
<reference evidence="6" key="1">
    <citation type="submission" date="2021-01" db="UniProtKB">
        <authorList>
            <consortium name="EnsemblMetazoa"/>
        </authorList>
    </citation>
    <scope>IDENTIFICATION</scope>
</reference>
<dbReference type="OrthoDB" id="5829758at2759"/>
<dbReference type="Pfam" id="PF23322">
    <property type="entry name" value="PPIase_AIP"/>
    <property type="match status" value="1"/>
</dbReference>
<dbReference type="GO" id="GO:0005737">
    <property type="term" value="C:cytoplasm"/>
    <property type="evidence" value="ECO:0007669"/>
    <property type="project" value="UniProtKB-SubCell"/>
</dbReference>
<dbReference type="InterPro" id="IPR039663">
    <property type="entry name" value="AIP/AIPL1/TTC9"/>
</dbReference>
<dbReference type="InterPro" id="IPR019734">
    <property type="entry name" value="TPR_rpt"/>
</dbReference>
<evidence type="ECO:0000256" key="3">
    <source>
        <dbReference type="ARBA" id="ARBA00022737"/>
    </source>
</evidence>
<evidence type="ECO:0000256" key="4">
    <source>
        <dbReference type="ARBA" id="ARBA00022803"/>
    </source>
</evidence>
<evidence type="ECO:0000259" key="5">
    <source>
        <dbReference type="Pfam" id="PF23322"/>
    </source>
</evidence>
<dbReference type="EnsemblMetazoa" id="XM_022808491">
    <property type="protein sequence ID" value="XP_022664226"/>
    <property type="gene ID" value="LOC111251670"/>
</dbReference>
<dbReference type="Gene3D" id="1.25.40.10">
    <property type="entry name" value="Tetratricopeptide repeat domain"/>
    <property type="match status" value="1"/>
</dbReference>
<dbReference type="InterPro" id="IPR056277">
    <property type="entry name" value="PPIase_AIP"/>
</dbReference>
<dbReference type="AlphaFoldDB" id="A0A7M7KAZ2"/>
<dbReference type="GO" id="GO:0003755">
    <property type="term" value="F:peptidyl-prolyl cis-trans isomerase activity"/>
    <property type="evidence" value="ECO:0007669"/>
    <property type="project" value="InterPro"/>
</dbReference>
<dbReference type="RefSeq" id="XP_022664226.1">
    <property type="nucleotide sequence ID" value="XM_022808491.1"/>
</dbReference>
<dbReference type="OMA" id="QQHERNV"/>
<accession>A0A7M7KAZ2</accession>
<dbReference type="InterPro" id="IPR046357">
    <property type="entry name" value="PPIase_dom_sf"/>
</dbReference>
<dbReference type="Gene3D" id="3.10.50.40">
    <property type="match status" value="1"/>
</dbReference>
<feature type="domain" description="AIP/AIPL N-terminal FKBP-type PPIase" evidence="5">
    <location>
        <begin position="16"/>
        <end position="147"/>
    </location>
</feature>
<evidence type="ECO:0000256" key="1">
    <source>
        <dbReference type="ARBA" id="ARBA00004496"/>
    </source>
</evidence>
<evidence type="ECO:0000313" key="7">
    <source>
        <dbReference type="Proteomes" id="UP000594260"/>
    </source>
</evidence>
<proteinExistence type="predicted"/>
<keyword evidence="2" id="KW-0963">Cytoplasm</keyword>
<dbReference type="KEGG" id="vde:111251670"/>
<dbReference type="Proteomes" id="UP000594260">
    <property type="component" value="Unplaced"/>
</dbReference>
<evidence type="ECO:0000313" key="6">
    <source>
        <dbReference type="EnsemblMetazoa" id="XP_022664226"/>
    </source>
</evidence>